<dbReference type="OrthoDB" id="5866201at2759"/>
<protein>
    <submittedName>
        <fullName evidence="2">Uncharacterized protein</fullName>
    </submittedName>
</protein>
<sequence>MHRKIYALLISFNMVLMVQLKNNNTLAAIKERIFFTVQEDYDEISTFHKVIRIVYIVALTLMGIIATVMFNWNIFNYQHSQNQFYPKYHSPELIVQSTPPITLTDEKTDENNKQKMKSAGISINSMLELNDTGLEPKSNDFPTIITSKSRSSAGQDDDNHNSEVTLAQKHLAWDEVEMMRHGLINCDCARVVLPKSPALPIKINIGNTNSSKMTISKQTDHNSATTESTRNVYSDYYEDFHKSI</sequence>
<reference evidence="2 3" key="1">
    <citation type="submission" date="2018-11" db="EMBL/GenBank/DDBJ databases">
        <authorList>
            <consortium name="Pathogen Informatics"/>
        </authorList>
    </citation>
    <scope>NUCLEOTIDE SEQUENCE [LARGE SCALE GENOMIC DNA]</scope>
</reference>
<organism evidence="2 3">
    <name type="scientific">Wuchereria bancrofti</name>
    <dbReference type="NCBI Taxonomy" id="6293"/>
    <lineage>
        <taxon>Eukaryota</taxon>
        <taxon>Metazoa</taxon>
        <taxon>Ecdysozoa</taxon>
        <taxon>Nematoda</taxon>
        <taxon>Chromadorea</taxon>
        <taxon>Rhabditida</taxon>
        <taxon>Spirurina</taxon>
        <taxon>Spiruromorpha</taxon>
        <taxon>Filarioidea</taxon>
        <taxon>Onchocercidae</taxon>
        <taxon>Wuchereria</taxon>
    </lineage>
</organism>
<dbReference type="InParanoid" id="A0A3P7E404"/>
<dbReference type="AlphaFoldDB" id="A0A3P7E404"/>
<dbReference type="EMBL" id="UYWW01001705">
    <property type="protein sequence ID" value="VDM10884.1"/>
    <property type="molecule type" value="Genomic_DNA"/>
</dbReference>
<evidence type="ECO:0000313" key="3">
    <source>
        <dbReference type="Proteomes" id="UP000270924"/>
    </source>
</evidence>
<name>A0A3P7E404_WUCBA</name>
<proteinExistence type="predicted"/>
<gene>
    <name evidence="2" type="ORF">WBA_LOCUS4270</name>
</gene>
<dbReference type="Proteomes" id="UP000270924">
    <property type="component" value="Unassembled WGS sequence"/>
</dbReference>
<keyword evidence="1" id="KW-1133">Transmembrane helix</keyword>
<evidence type="ECO:0000256" key="1">
    <source>
        <dbReference type="SAM" id="Phobius"/>
    </source>
</evidence>
<keyword evidence="1" id="KW-0812">Transmembrane</keyword>
<accession>A0A3P7E404</accession>
<keyword evidence="3" id="KW-1185">Reference proteome</keyword>
<dbReference type="OMA" id="GLINCDC"/>
<feature type="transmembrane region" description="Helical" evidence="1">
    <location>
        <begin position="53"/>
        <end position="75"/>
    </location>
</feature>
<evidence type="ECO:0000313" key="2">
    <source>
        <dbReference type="EMBL" id="VDM10884.1"/>
    </source>
</evidence>
<keyword evidence="1" id="KW-0472">Membrane</keyword>